<organism evidence="2 3">
    <name type="scientific">Penicillium polonicum</name>
    <dbReference type="NCBI Taxonomy" id="60169"/>
    <lineage>
        <taxon>Eukaryota</taxon>
        <taxon>Fungi</taxon>
        <taxon>Dikarya</taxon>
        <taxon>Ascomycota</taxon>
        <taxon>Pezizomycotina</taxon>
        <taxon>Eurotiomycetes</taxon>
        <taxon>Eurotiomycetidae</taxon>
        <taxon>Eurotiales</taxon>
        <taxon>Aspergillaceae</taxon>
        <taxon>Penicillium</taxon>
    </lineage>
</organism>
<keyword evidence="3" id="KW-1185">Reference proteome</keyword>
<evidence type="ECO:0000313" key="2">
    <source>
        <dbReference type="EMBL" id="OQD63283.1"/>
    </source>
</evidence>
<name>A0A1V6NF35_PENPO</name>
<dbReference type="STRING" id="60169.A0A1V6NF35"/>
<comment type="caution">
    <text evidence="2">The sequence shown here is derived from an EMBL/GenBank/DDBJ whole genome shotgun (WGS) entry which is preliminary data.</text>
</comment>
<dbReference type="Proteomes" id="UP000191408">
    <property type="component" value="Unassembled WGS sequence"/>
</dbReference>
<feature type="compositionally biased region" description="Polar residues" evidence="1">
    <location>
        <begin position="10"/>
        <end position="20"/>
    </location>
</feature>
<evidence type="ECO:0000256" key="1">
    <source>
        <dbReference type="SAM" id="MobiDB-lite"/>
    </source>
</evidence>
<dbReference type="OrthoDB" id="4358740at2759"/>
<sequence>MDDIHPLVNDHSTTPQTIDSTIGAGISHADEAIEMSIENHEEPEEEDNQGLLDEQKLLPQVQPGFDTSLGGHANTCCTESSVDSSSESVEGAIAKKDPSNSTNYPTTPIYRSKVPPPPIPLDTPTQSRINKNFQTAITENPTLRIIVDIPPHLVDWSNPITSITTTINPFLSHWQTQNKVNLIAVEMRPRHAYAAIEINNHQYDFQTAHKQTFVFPVYVLKVARRSLRWRFYRAPAEDVRVMNEVKMVHYLHREELGTPYLVFRVGGREPVFGESRNN</sequence>
<dbReference type="AlphaFoldDB" id="A0A1V6NF35"/>
<feature type="region of interest" description="Disordered" evidence="1">
    <location>
        <begin position="1"/>
        <end position="23"/>
    </location>
</feature>
<accession>A0A1V6NF35</accession>
<proteinExistence type="predicted"/>
<evidence type="ECO:0000313" key="3">
    <source>
        <dbReference type="Proteomes" id="UP000191408"/>
    </source>
</evidence>
<reference evidence="3" key="1">
    <citation type="journal article" date="2017" name="Nat. Microbiol.">
        <title>Global analysis of biosynthetic gene clusters reveals vast potential of secondary metabolite production in Penicillium species.</title>
        <authorList>
            <person name="Nielsen J.C."/>
            <person name="Grijseels S."/>
            <person name="Prigent S."/>
            <person name="Ji B."/>
            <person name="Dainat J."/>
            <person name="Nielsen K.F."/>
            <person name="Frisvad J.C."/>
            <person name="Workman M."/>
            <person name="Nielsen J."/>
        </authorList>
    </citation>
    <scope>NUCLEOTIDE SEQUENCE [LARGE SCALE GENOMIC DNA]</scope>
    <source>
        <strain evidence="3">IBT 4502</strain>
    </source>
</reference>
<feature type="compositionally biased region" description="Low complexity" evidence="1">
    <location>
        <begin position="79"/>
        <end position="90"/>
    </location>
</feature>
<gene>
    <name evidence="2" type="ORF">PENPOL_c010G03150</name>
</gene>
<feature type="region of interest" description="Disordered" evidence="1">
    <location>
        <begin position="61"/>
        <end position="118"/>
    </location>
</feature>
<protein>
    <submittedName>
        <fullName evidence="2">Uncharacterized protein</fullName>
    </submittedName>
</protein>
<dbReference type="EMBL" id="MDYM01000010">
    <property type="protein sequence ID" value="OQD63283.1"/>
    <property type="molecule type" value="Genomic_DNA"/>
</dbReference>